<feature type="repeat" description="ANK" evidence="3">
    <location>
        <begin position="305"/>
        <end position="337"/>
    </location>
</feature>
<dbReference type="Gene3D" id="1.25.40.20">
    <property type="entry name" value="Ankyrin repeat-containing domain"/>
    <property type="match status" value="9"/>
</dbReference>
<feature type="repeat" description="ANK" evidence="3">
    <location>
        <begin position="338"/>
        <end position="370"/>
    </location>
</feature>
<dbReference type="SMART" id="SM00248">
    <property type="entry name" value="ANK"/>
    <property type="match status" value="27"/>
</dbReference>
<keyword evidence="6" id="KW-1185">Reference proteome</keyword>
<feature type="repeat" description="ANK" evidence="3">
    <location>
        <begin position="205"/>
        <end position="237"/>
    </location>
</feature>
<comment type="caution">
    <text evidence="5">The sequence shown here is derived from an EMBL/GenBank/DDBJ whole genome shotgun (WGS) entry which is preliminary data.</text>
</comment>
<keyword evidence="1" id="KW-0677">Repeat</keyword>
<dbReference type="PRINTS" id="PR01415">
    <property type="entry name" value="ANKYRIN"/>
</dbReference>
<feature type="repeat" description="ANK" evidence="3">
    <location>
        <begin position="271"/>
        <end position="304"/>
    </location>
</feature>
<feature type="region of interest" description="Disordered" evidence="4">
    <location>
        <begin position="1874"/>
        <end position="1900"/>
    </location>
</feature>
<feature type="repeat" description="ANK" evidence="3">
    <location>
        <begin position="877"/>
        <end position="909"/>
    </location>
</feature>
<evidence type="ECO:0000256" key="2">
    <source>
        <dbReference type="ARBA" id="ARBA00023043"/>
    </source>
</evidence>
<feature type="repeat" description="ANK" evidence="3">
    <location>
        <begin position="844"/>
        <end position="876"/>
    </location>
</feature>
<feature type="repeat" description="ANK" evidence="3">
    <location>
        <begin position="540"/>
        <end position="572"/>
    </location>
</feature>
<feature type="repeat" description="ANK" evidence="3">
    <location>
        <begin position="106"/>
        <end position="138"/>
    </location>
</feature>
<dbReference type="PANTHER" id="PTHR24198:SF193">
    <property type="match status" value="1"/>
</dbReference>
<feature type="repeat" description="ANK" evidence="3">
    <location>
        <begin position="40"/>
        <end position="72"/>
    </location>
</feature>
<evidence type="ECO:0000256" key="1">
    <source>
        <dbReference type="ARBA" id="ARBA00022737"/>
    </source>
</evidence>
<evidence type="ECO:0008006" key="7">
    <source>
        <dbReference type="Google" id="ProtNLM"/>
    </source>
</evidence>
<dbReference type="Pfam" id="PF12796">
    <property type="entry name" value="Ank_2"/>
    <property type="match status" value="7"/>
</dbReference>
<name>A0A8K0CD40_IGNLU</name>
<dbReference type="PROSITE" id="PS50088">
    <property type="entry name" value="ANK_REPEAT"/>
    <property type="match status" value="21"/>
</dbReference>
<feature type="repeat" description="ANK" evidence="3">
    <location>
        <begin position="811"/>
        <end position="843"/>
    </location>
</feature>
<feature type="repeat" description="ANK" evidence="3">
    <location>
        <begin position="238"/>
        <end position="270"/>
    </location>
</feature>
<dbReference type="Proteomes" id="UP000801492">
    <property type="component" value="Unassembled WGS sequence"/>
</dbReference>
<protein>
    <recommendedName>
        <fullName evidence="7">Serine/threonine-protein phosphatase 6 regulatory ankyrin repeat subunit A</fullName>
    </recommendedName>
</protein>
<feature type="repeat" description="ANK" evidence="3">
    <location>
        <begin position="371"/>
        <end position="403"/>
    </location>
</feature>
<gene>
    <name evidence="5" type="ORF">ILUMI_21086</name>
</gene>
<dbReference type="PROSITE" id="PS50297">
    <property type="entry name" value="ANK_REP_REGION"/>
    <property type="match status" value="19"/>
</dbReference>
<dbReference type="EMBL" id="VTPC01090039">
    <property type="protein sequence ID" value="KAF2885083.1"/>
    <property type="molecule type" value="Genomic_DNA"/>
</dbReference>
<accession>A0A8K0CD40</accession>
<dbReference type="SUPFAM" id="SSF48403">
    <property type="entry name" value="Ankyrin repeat"/>
    <property type="match status" value="3"/>
</dbReference>
<feature type="repeat" description="ANK" evidence="3">
    <location>
        <begin position="404"/>
        <end position="436"/>
    </location>
</feature>
<feature type="compositionally biased region" description="Polar residues" evidence="4">
    <location>
        <begin position="1874"/>
        <end position="1893"/>
    </location>
</feature>
<proteinExistence type="predicted"/>
<dbReference type="InterPro" id="IPR036770">
    <property type="entry name" value="Ankyrin_rpt-contain_sf"/>
</dbReference>
<feature type="region of interest" description="Disordered" evidence="4">
    <location>
        <begin position="1929"/>
        <end position="2010"/>
    </location>
</feature>
<dbReference type="PANTHER" id="PTHR24198">
    <property type="entry name" value="ANKYRIN REPEAT AND PROTEIN KINASE DOMAIN-CONTAINING PROTEIN"/>
    <property type="match status" value="1"/>
</dbReference>
<organism evidence="5 6">
    <name type="scientific">Ignelater luminosus</name>
    <name type="common">Cucubano</name>
    <name type="synonym">Pyrophorus luminosus</name>
    <dbReference type="NCBI Taxonomy" id="2038154"/>
    <lineage>
        <taxon>Eukaryota</taxon>
        <taxon>Metazoa</taxon>
        <taxon>Ecdysozoa</taxon>
        <taxon>Arthropoda</taxon>
        <taxon>Hexapoda</taxon>
        <taxon>Insecta</taxon>
        <taxon>Pterygota</taxon>
        <taxon>Neoptera</taxon>
        <taxon>Endopterygota</taxon>
        <taxon>Coleoptera</taxon>
        <taxon>Polyphaga</taxon>
        <taxon>Elateriformia</taxon>
        <taxon>Elateroidea</taxon>
        <taxon>Elateridae</taxon>
        <taxon>Agrypninae</taxon>
        <taxon>Pyrophorini</taxon>
        <taxon>Ignelater</taxon>
    </lineage>
</organism>
<reference evidence="5" key="1">
    <citation type="submission" date="2019-08" db="EMBL/GenBank/DDBJ databases">
        <title>The genome of the North American firefly Photinus pyralis.</title>
        <authorList>
            <consortium name="Photinus pyralis genome working group"/>
            <person name="Fallon T.R."/>
            <person name="Sander Lower S.E."/>
            <person name="Weng J.-K."/>
        </authorList>
    </citation>
    <scope>NUCLEOTIDE SEQUENCE</scope>
    <source>
        <strain evidence="5">TRF0915ILg1</strain>
        <tissue evidence="5">Whole body</tissue>
    </source>
</reference>
<evidence type="ECO:0000313" key="6">
    <source>
        <dbReference type="Proteomes" id="UP000801492"/>
    </source>
</evidence>
<keyword evidence="2 3" id="KW-0040">ANK repeat</keyword>
<feature type="repeat" description="ANK" evidence="3">
    <location>
        <begin position="139"/>
        <end position="171"/>
    </location>
</feature>
<evidence type="ECO:0000256" key="3">
    <source>
        <dbReference type="PROSITE-ProRule" id="PRU00023"/>
    </source>
</evidence>
<feature type="repeat" description="ANK" evidence="3">
    <location>
        <begin position="73"/>
        <end position="105"/>
    </location>
</feature>
<evidence type="ECO:0000313" key="5">
    <source>
        <dbReference type="EMBL" id="KAF2885083.1"/>
    </source>
</evidence>
<sequence length="2010" mass="223703">MVILQLDQQPYLIQAIFSGELDEVRSALEIKPDANILDCEKRSPLHAASFRGDVEIAALLLSHGARVNTKDNRWITPLHRACCCGSSDLVSLLLKHQADTTARDKHWQTPLHVAAANNAIDCIAQLLECVPNPNVTDRTGRTALHHAAVNGHNEVVELLLAKGAIVNACDKKDCRPLHCAAHMGHVDTIEVLLRSGADINAKDRNQYSPLHVAAASGMVSACRVLLRSGAEIDARNAYGNAPLHIACLNGHVPVCNVLISFNADPEAVNYRGQTPLHIAAASTHGVDCLNFLIDHKVNINKQSLDGRSPLHMTAIHGRFTRSKTLIDRGAIVDCVDKNGCTALHIAAQYGHDLLSNTLLTYGADPSKRGYAGRTPLHMSCLSGYVECCRKFLQAGVDLNAQDDSGKTAIHCAAYKGSVECLDLLVSNGANFHLLDKIGRTPLHYASVQGHYPCVFTLVGLGSSVNLCDAEGCSPLHLAAAYDIKGECVEYLLRHKADPKLKDKKGFTPIHYAVAGENFAGLGFLLSAVGNNYLMYGSDMPLTTPLHLAAKSGNQDILRLLLSYFHDTNIKTEQGSTALLLAAKSGHTHCVQMLLRFGAKVGITDSVYHMSPVHYSARNGHMHCLALLLDNAEDKRVIDLTDSLQRTPLMLAVAGGHTESALTLLKCGADPNIVDADRHSSLFRAVVNGQHSTVQLLISHGAVISDSDVHGKTVLHLAAACGHLSSLQTILKTMDPSDVIALDNQECTALHWACYNGNPNCVSFLLEKEIFKELTGNVFSPVHCATFVGAERCIDLICTYFGTETIKLKDARNRTPLHIAALHGHVDCAKYLLEKGAEIECKDADGRTPLVAAAQNGQSQIIELLISYKADMTSYDNNGNTALHLACLKRHSHAALLLLENIHDADIVNMINNDRKTPLHLSARNGLVNVTRQLISKGSSVLAIDANGMTPALCCAPNSSVAQCLALILANYAICSQENNAKDQSAFSLCPYPQNMCLLFRNKLSKKVRSYCEKISQTDLSLLRDPDYFEHHRMSRRHHNSPSHMKKRSVEPKPKSSSLIPKKSASWKTVFSDQRPIQDVLKASTFGITQQFWRSQTNNNSDDCFIVENFKHEDQSKQGLLEKNIGLDLHRSYSDMFIAHENNSDEEIVKNVELDSKLKKNIKVLDSKLRGRHSRTLQNQVCIDKRKSQCDWSMSIPDISKINKGIHSDTSEKILKEIIHQLISLYGPNINIDQLLHLLIQTVHKLKVSQSIPSSFTFVEEQNKQIDQTSANTLRWLDEFENEELNQLLAETMNKIQEQEVNSILASSELFPHQKQEQTRPIEVKSDTFVREDKRLTKTFAKQTNKNPKSAIRLQQKKGTLDIQSPKEEVNKTGIESNSANSTEKINIVDILNQTNLSRSSVQEIYQSNVPLEIEQMAYTYKPKLKILDTDDDVIMNVDQVLKKEQLMEEEELEKLHNFQKKLTSNKTTSWADSDVQLQESPEYIVMKGLEIIKSAKNVSCITPHLQMLNVLLAKWPNYMSQTAEIMKHIIAAIQEHSWLEKVKNELPDSKEKLHENILGAMDADLFALECSEDIQKTAKQLLTKISNLQKGINIEEQTKKYDNFKKDTTDKGVGRSFTDIHNAKKEDFINKIALKKDTSYHFTKKASQNQSLKCDSKESLEKLQIQEIPFKCSSEVYCSSFKESCHLEKNQDQNLCHGDRSSKKRSLTMFHMQPMEITASPSLISICVQTSLEKDILSISRSSQVCDSTQTIPLDNITSDEKPSTSTKGKHLNENENIGICRDQKEEKKDVCLNENSFENNQRDAQIEEEQHIVNTDEEQNSSLVENVVENLLTGSEIKEEINTAPSDVISGTISLVPYLSVQKEMEVTLGALSSNINNNNEPQSEEPTTTNAEDNKKQSSIETLYINKNRDEDSLLDEDAIFLEQHIHGSSSTIEEQEIEEITQTDNSKKDQMLETEDSLSNYAFEMEELPSNELLDQEKDSKPGKKQSHSNVSKKKLRNKDGSHCVIS</sequence>
<dbReference type="InterPro" id="IPR002110">
    <property type="entry name" value="Ankyrin_rpt"/>
</dbReference>
<feature type="repeat" description="ANK" evidence="3">
    <location>
        <begin position="437"/>
        <end position="469"/>
    </location>
</feature>
<feature type="compositionally biased region" description="Basic residues" evidence="4">
    <location>
        <begin position="1033"/>
        <end position="1046"/>
    </location>
</feature>
<evidence type="ECO:0000256" key="4">
    <source>
        <dbReference type="SAM" id="MobiDB-lite"/>
    </source>
</evidence>
<feature type="repeat" description="ANK" evidence="3">
    <location>
        <begin position="913"/>
        <end position="945"/>
    </location>
</feature>
<feature type="region of interest" description="Disordered" evidence="4">
    <location>
        <begin position="1033"/>
        <end position="1062"/>
    </location>
</feature>
<dbReference type="OrthoDB" id="6593077at2759"/>
<feature type="repeat" description="ANK" evidence="3">
    <location>
        <begin position="573"/>
        <end position="605"/>
    </location>
</feature>
<feature type="compositionally biased region" description="Basic residues" evidence="4">
    <location>
        <begin position="1986"/>
        <end position="2000"/>
    </location>
</feature>
<feature type="repeat" description="ANK" evidence="3">
    <location>
        <begin position="643"/>
        <end position="675"/>
    </location>
</feature>
<feature type="repeat" description="ANK" evidence="3">
    <location>
        <begin position="470"/>
        <end position="503"/>
    </location>
</feature>
<feature type="repeat" description="ANK" evidence="3">
    <location>
        <begin position="172"/>
        <end position="204"/>
    </location>
</feature>
<feature type="compositionally biased region" description="Basic and acidic residues" evidence="4">
    <location>
        <begin position="2001"/>
        <end position="2010"/>
    </location>
</feature>
<dbReference type="Pfam" id="PF00023">
    <property type="entry name" value="Ank"/>
    <property type="match status" value="4"/>
</dbReference>